<accession>A0A9P0MZ13</accession>
<proteinExistence type="predicted"/>
<evidence type="ECO:0000313" key="1">
    <source>
        <dbReference type="EMBL" id="CAH1407623.1"/>
    </source>
</evidence>
<gene>
    <name evidence="1" type="ORF">NEZAVI_LOCUS15302</name>
</gene>
<sequence length="76" mass="8439">MDWTWPSIRVTETFRDKGCNLPVHNLLVSTNTHTHPRLCLSSLSLADRREVKVQSGFSLAVGLVNGRHRIVSAAQG</sequence>
<dbReference type="Proteomes" id="UP001152798">
    <property type="component" value="Chromosome 7"/>
</dbReference>
<keyword evidence="2" id="KW-1185">Reference proteome</keyword>
<reference evidence="1" key="1">
    <citation type="submission" date="2022-01" db="EMBL/GenBank/DDBJ databases">
        <authorList>
            <person name="King R."/>
        </authorList>
    </citation>
    <scope>NUCLEOTIDE SEQUENCE</scope>
</reference>
<protein>
    <submittedName>
        <fullName evidence="1">Uncharacterized protein</fullName>
    </submittedName>
</protein>
<name>A0A9P0MZ13_NEZVI</name>
<organism evidence="1 2">
    <name type="scientific">Nezara viridula</name>
    <name type="common">Southern green stink bug</name>
    <name type="synonym">Cimex viridulus</name>
    <dbReference type="NCBI Taxonomy" id="85310"/>
    <lineage>
        <taxon>Eukaryota</taxon>
        <taxon>Metazoa</taxon>
        <taxon>Ecdysozoa</taxon>
        <taxon>Arthropoda</taxon>
        <taxon>Hexapoda</taxon>
        <taxon>Insecta</taxon>
        <taxon>Pterygota</taxon>
        <taxon>Neoptera</taxon>
        <taxon>Paraneoptera</taxon>
        <taxon>Hemiptera</taxon>
        <taxon>Heteroptera</taxon>
        <taxon>Panheteroptera</taxon>
        <taxon>Pentatomomorpha</taxon>
        <taxon>Pentatomoidea</taxon>
        <taxon>Pentatomidae</taxon>
        <taxon>Pentatominae</taxon>
        <taxon>Nezara</taxon>
    </lineage>
</organism>
<evidence type="ECO:0000313" key="2">
    <source>
        <dbReference type="Proteomes" id="UP001152798"/>
    </source>
</evidence>
<dbReference type="EMBL" id="OV725083">
    <property type="protein sequence ID" value="CAH1407623.1"/>
    <property type="molecule type" value="Genomic_DNA"/>
</dbReference>
<dbReference type="AlphaFoldDB" id="A0A9P0MZ13"/>